<evidence type="ECO:0000313" key="4">
    <source>
        <dbReference type="EMBL" id="WNB83143.1"/>
    </source>
</evidence>
<dbReference type="Proteomes" id="UP000761167">
    <property type="component" value="Unassembled WGS sequence"/>
</dbReference>
<keyword evidence="1" id="KW-0812">Transmembrane</keyword>
<gene>
    <name evidence="3" type="ORF">KH363_01980</name>
    <name evidence="2" type="ORF">KHX87_07690</name>
    <name evidence="4" type="ORF">RDV49_09495</name>
</gene>
<keyword evidence="1" id="KW-0472">Membrane</keyword>
<accession>A0A943XUS1</accession>
<dbReference type="RefSeq" id="WP_004219735.1">
    <property type="nucleotide sequence ID" value="NZ_CAXSMM010000010.1"/>
</dbReference>
<evidence type="ECO:0000256" key="1">
    <source>
        <dbReference type="SAM" id="Phobius"/>
    </source>
</evidence>
<dbReference type="EMBL" id="JAGZZN010000007">
    <property type="protein sequence ID" value="MBS6536294.1"/>
    <property type="molecule type" value="Genomic_DNA"/>
</dbReference>
<dbReference type="AlphaFoldDB" id="A0A943XUS1"/>
<proteinExistence type="predicted"/>
<dbReference type="Proteomes" id="UP001248323">
    <property type="component" value="Chromosome"/>
</dbReference>
<reference evidence="3" key="1">
    <citation type="submission" date="2021-02" db="EMBL/GenBank/DDBJ databases">
        <title>Infant gut strain persistence is associated with maternal origin, phylogeny, and functional potential including surface adhesion and iron acquisition.</title>
        <authorList>
            <person name="Lou Y.C."/>
        </authorList>
    </citation>
    <scope>NUCLEOTIDE SEQUENCE</scope>
    <source>
        <strain evidence="3">L3_060_000G1_dasL3_060_000G1_metabat.metabat.86_ sub</strain>
        <strain evidence="2">L3_098_011G1_dasL3_098_011G1_concoct_7</strain>
    </source>
</reference>
<organism evidence="3 5">
    <name type="scientific">Streptococcus parasanguinis</name>
    <dbReference type="NCBI Taxonomy" id="1318"/>
    <lineage>
        <taxon>Bacteria</taxon>
        <taxon>Bacillati</taxon>
        <taxon>Bacillota</taxon>
        <taxon>Bacilli</taxon>
        <taxon>Lactobacillales</taxon>
        <taxon>Streptococcaceae</taxon>
        <taxon>Streptococcus</taxon>
    </lineage>
</organism>
<keyword evidence="1" id="KW-1133">Transmembrane helix</keyword>
<feature type="transmembrane region" description="Helical" evidence="1">
    <location>
        <begin position="25"/>
        <end position="46"/>
    </location>
</feature>
<name>A0A943XUS1_STRPA</name>
<dbReference type="EMBL" id="JAGZFP010000019">
    <property type="protein sequence ID" value="MBS5358968.1"/>
    <property type="molecule type" value="Genomic_DNA"/>
</dbReference>
<sequence length="51" mass="6111">MRFILGLFALLFIRPILYLLKGLWFVLEFCFMILVVKMILGTVRWMTSWIG</sequence>
<dbReference type="EMBL" id="CP133988">
    <property type="protein sequence ID" value="WNB83143.1"/>
    <property type="molecule type" value="Genomic_DNA"/>
</dbReference>
<evidence type="ECO:0000313" key="5">
    <source>
        <dbReference type="Proteomes" id="UP000761167"/>
    </source>
</evidence>
<reference evidence="4" key="2">
    <citation type="submission" date="2023-09" db="EMBL/GenBank/DDBJ databases">
        <title>Streptococcus_parasanguinius_hifiasm_complete_genome_Zymo_Research_ D6332.</title>
        <authorList>
            <person name="Damerum A."/>
        </authorList>
    </citation>
    <scope>NUCLEOTIDE SEQUENCE</scope>
    <source>
        <strain evidence="4">B-1756</strain>
    </source>
</reference>
<dbReference type="Proteomes" id="UP000709219">
    <property type="component" value="Unassembled WGS sequence"/>
</dbReference>
<evidence type="ECO:0000313" key="2">
    <source>
        <dbReference type="EMBL" id="MBS5358968.1"/>
    </source>
</evidence>
<protein>
    <submittedName>
        <fullName evidence="3">Uncharacterized protein</fullName>
    </submittedName>
</protein>
<evidence type="ECO:0000313" key="3">
    <source>
        <dbReference type="EMBL" id="MBS6536294.1"/>
    </source>
</evidence>